<dbReference type="PANTHER" id="PTHR10622">
    <property type="entry name" value="HET DOMAIN-CONTAINING PROTEIN"/>
    <property type="match status" value="1"/>
</dbReference>
<protein>
    <submittedName>
        <fullName evidence="2">Heterokaryon incompatibility protein-domain-containing protein</fullName>
    </submittedName>
</protein>
<dbReference type="Pfam" id="PF06985">
    <property type="entry name" value="HET"/>
    <property type="match status" value="1"/>
</dbReference>
<name>A0AA40F9P3_9PEZI</name>
<proteinExistence type="predicted"/>
<dbReference type="InterPro" id="IPR010730">
    <property type="entry name" value="HET"/>
</dbReference>
<dbReference type="Proteomes" id="UP001172155">
    <property type="component" value="Unassembled WGS sequence"/>
</dbReference>
<evidence type="ECO:0000259" key="1">
    <source>
        <dbReference type="Pfam" id="PF06985"/>
    </source>
</evidence>
<sequence>MWLINVHTLELEYFMGQNTPPYAILSHTWEDEEVTYQDMRQLTPDTGTRNKQGFAKIRETCRLAASDGLRYAWVDTCCIDKSSSAELTEAINSMYRWYEDAAVCYAYLSDFDDSADETALAASRWFTRGWTLQELIAPENVTFWSRNWVKLGDKWDLNDCLHTITNIPARLLRGTSIVSDYSIACRMSWAARRETTRVEDTAYCLLGLFNINMSLLYGEGSNAFYRL</sequence>
<comment type="caution">
    <text evidence="2">The sequence shown here is derived from an EMBL/GenBank/DDBJ whole genome shotgun (WGS) entry which is preliminary data.</text>
</comment>
<feature type="domain" description="Heterokaryon incompatibility" evidence="1">
    <location>
        <begin position="22"/>
        <end position="115"/>
    </location>
</feature>
<dbReference type="AlphaFoldDB" id="A0AA40F9P3"/>
<organism evidence="2 3">
    <name type="scientific">Schizothecium vesticola</name>
    <dbReference type="NCBI Taxonomy" id="314040"/>
    <lineage>
        <taxon>Eukaryota</taxon>
        <taxon>Fungi</taxon>
        <taxon>Dikarya</taxon>
        <taxon>Ascomycota</taxon>
        <taxon>Pezizomycotina</taxon>
        <taxon>Sordariomycetes</taxon>
        <taxon>Sordariomycetidae</taxon>
        <taxon>Sordariales</taxon>
        <taxon>Schizotheciaceae</taxon>
        <taxon>Schizothecium</taxon>
    </lineage>
</organism>
<evidence type="ECO:0000313" key="3">
    <source>
        <dbReference type="Proteomes" id="UP001172155"/>
    </source>
</evidence>
<gene>
    <name evidence="2" type="ORF">B0T18DRAFT_453152</name>
</gene>
<dbReference type="PANTHER" id="PTHR10622:SF12">
    <property type="entry name" value="HET DOMAIN-CONTAINING PROTEIN"/>
    <property type="match status" value="1"/>
</dbReference>
<reference evidence="2" key="1">
    <citation type="submission" date="2023-06" db="EMBL/GenBank/DDBJ databases">
        <title>Genome-scale phylogeny and comparative genomics of the fungal order Sordariales.</title>
        <authorList>
            <consortium name="Lawrence Berkeley National Laboratory"/>
            <person name="Hensen N."/>
            <person name="Bonometti L."/>
            <person name="Westerberg I."/>
            <person name="Brannstrom I.O."/>
            <person name="Guillou S."/>
            <person name="Cros-Aarteil S."/>
            <person name="Calhoun S."/>
            <person name="Haridas S."/>
            <person name="Kuo A."/>
            <person name="Mondo S."/>
            <person name="Pangilinan J."/>
            <person name="Riley R."/>
            <person name="LaButti K."/>
            <person name="Andreopoulos B."/>
            <person name="Lipzen A."/>
            <person name="Chen C."/>
            <person name="Yanf M."/>
            <person name="Daum C."/>
            <person name="Ng V."/>
            <person name="Clum A."/>
            <person name="Steindorff A."/>
            <person name="Ohm R."/>
            <person name="Martin F."/>
            <person name="Silar P."/>
            <person name="Natvig D."/>
            <person name="Lalanne C."/>
            <person name="Gautier V."/>
            <person name="Ament-velasquez S.L."/>
            <person name="Kruys A."/>
            <person name="Hutchinson M.I."/>
            <person name="Powell A.J."/>
            <person name="Barry K."/>
            <person name="Miller A.N."/>
            <person name="Grigoriev I.V."/>
            <person name="Debuchy R."/>
            <person name="Gladieux P."/>
            <person name="Thoren M.H."/>
            <person name="Johannesson H."/>
        </authorList>
    </citation>
    <scope>NUCLEOTIDE SEQUENCE</scope>
    <source>
        <strain evidence="2">SMH3187-1</strain>
    </source>
</reference>
<accession>A0AA40F9P3</accession>
<evidence type="ECO:0000313" key="2">
    <source>
        <dbReference type="EMBL" id="KAK0753788.1"/>
    </source>
</evidence>
<keyword evidence="3" id="KW-1185">Reference proteome</keyword>
<dbReference type="EMBL" id="JAUKUD010000001">
    <property type="protein sequence ID" value="KAK0753788.1"/>
    <property type="molecule type" value="Genomic_DNA"/>
</dbReference>